<dbReference type="Proteomes" id="UP001642464">
    <property type="component" value="Unassembled WGS sequence"/>
</dbReference>
<protein>
    <submittedName>
        <fullName evidence="1">Uncharacterized protein</fullName>
    </submittedName>
</protein>
<reference evidence="1 2" key="1">
    <citation type="submission" date="2024-02" db="EMBL/GenBank/DDBJ databases">
        <authorList>
            <person name="Chen Y."/>
            <person name="Shah S."/>
            <person name="Dougan E. K."/>
            <person name="Thang M."/>
            <person name="Chan C."/>
        </authorList>
    </citation>
    <scope>NUCLEOTIDE SEQUENCE [LARGE SCALE GENOMIC DNA]</scope>
</reference>
<feature type="non-terminal residue" evidence="1">
    <location>
        <position position="1"/>
    </location>
</feature>
<organism evidence="1 2">
    <name type="scientific">Durusdinium trenchii</name>
    <dbReference type="NCBI Taxonomy" id="1381693"/>
    <lineage>
        <taxon>Eukaryota</taxon>
        <taxon>Sar</taxon>
        <taxon>Alveolata</taxon>
        <taxon>Dinophyceae</taxon>
        <taxon>Suessiales</taxon>
        <taxon>Symbiodiniaceae</taxon>
        <taxon>Durusdinium</taxon>
    </lineage>
</organism>
<accession>A0ABP0L305</accession>
<evidence type="ECO:0000313" key="2">
    <source>
        <dbReference type="Proteomes" id="UP001642464"/>
    </source>
</evidence>
<name>A0ABP0L305_9DINO</name>
<gene>
    <name evidence="1" type="ORF">SCF082_LOCUS20536</name>
</gene>
<keyword evidence="2" id="KW-1185">Reference proteome</keyword>
<sequence length="145" mass="15953">LIWSLGLRLGILWTNYFDDYPTITHEAHQLSTMACVKGLFELLGFAFAEDKLAPLGEETETLGVLVNLSQASQGKIVVDNKPSRKRELLETIDKVLGDGFVIPIQLPSILGRMQFADMQLAGKMGGLAMADLRTLGHDSKDEHSL</sequence>
<proteinExistence type="predicted"/>
<comment type="caution">
    <text evidence="1">The sequence shown here is derived from an EMBL/GenBank/DDBJ whole genome shotgun (WGS) entry which is preliminary data.</text>
</comment>
<evidence type="ECO:0000313" key="1">
    <source>
        <dbReference type="EMBL" id="CAK9033552.1"/>
    </source>
</evidence>
<dbReference type="EMBL" id="CAXAMM010014360">
    <property type="protein sequence ID" value="CAK9033552.1"/>
    <property type="molecule type" value="Genomic_DNA"/>
</dbReference>
<feature type="non-terminal residue" evidence="1">
    <location>
        <position position="145"/>
    </location>
</feature>